<dbReference type="InterPro" id="IPR011991">
    <property type="entry name" value="ArsR-like_HTH"/>
</dbReference>
<feature type="domain" description="HTH arsR-type" evidence="5">
    <location>
        <begin position="36"/>
        <end position="131"/>
    </location>
</feature>
<reference evidence="6" key="1">
    <citation type="journal article" date="2014" name="Int. J. Syst. Evol. Microbiol.">
        <title>Complete genome sequence of Corynebacterium casei LMG S-19264T (=DSM 44701T), isolated from a smear-ripened cheese.</title>
        <authorList>
            <consortium name="US DOE Joint Genome Institute (JGI-PGF)"/>
            <person name="Walter F."/>
            <person name="Albersmeier A."/>
            <person name="Kalinowski J."/>
            <person name="Ruckert C."/>
        </authorList>
    </citation>
    <scope>NUCLEOTIDE SEQUENCE</scope>
    <source>
        <strain evidence="6">VKM Ac-1401</strain>
    </source>
</reference>
<dbReference type="Proteomes" id="UP001142372">
    <property type="component" value="Unassembled WGS sequence"/>
</dbReference>
<reference evidence="6" key="2">
    <citation type="submission" date="2023-01" db="EMBL/GenBank/DDBJ databases">
        <authorList>
            <person name="Sun Q."/>
            <person name="Evtushenko L."/>
        </authorList>
    </citation>
    <scope>NUCLEOTIDE SEQUENCE</scope>
    <source>
        <strain evidence="6">VKM Ac-1401</strain>
    </source>
</reference>
<proteinExistence type="predicted"/>
<keyword evidence="3" id="KW-0804">Transcription</keyword>
<evidence type="ECO:0000256" key="2">
    <source>
        <dbReference type="ARBA" id="ARBA00023125"/>
    </source>
</evidence>
<dbReference type="GO" id="GO:0003700">
    <property type="term" value="F:DNA-binding transcription factor activity"/>
    <property type="evidence" value="ECO:0007669"/>
    <property type="project" value="InterPro"/>
</dbReference>
<dbReference type="EMBL" id="BSEN01000009">
    <property type="protein sequence ID" value="GLJ76500.1"/>
    <property type="molecule type" value="Genomic_DNA"/>
</dbReference>
<evidence type="ECO:0000256" key="1">
    <source>
        <dbReference type="ARBA" id="ARBA00023015"/>
    </source>
</evidence>
<protein>
    <submittedName>
        <fullName evidence="6">Transcriptional regulator</fullName>
    </submittedName>
</protein>
<sequence>MSAAEHTRQVSNLHPAWFYGFNLRMDADKAVCGRLPDSQFVELAVEVFGMLADATRVRIVLALKDAGELSVNHLADILDKQPASVSQHLAKLRLARIVSTRQDGQRVFYRLENEHASRLVTDAIFQAEHSLGGTPRHHHTEAALGAEATA</sequence>
<evidence type="ECO:0000313" key="7">
    <source>
        <dbReference type="Proteomes" id="UP001142372"/>
    </source>
</evidence>
<dbReference type="SMART" id="SM00418">
    <property type="entry name" value="HTH_ARSR"/>
    <property type="match status" value="1"/>
</dbReference>
<keyword evidence="2" id="KW-0238">DNA-binding</keyword>
<dbReference type="Gene3D" id="1.10.10.10">
    <property type="entry name" value="Winged helix-like DNA-binding domain superfamily/Winged helix DNA-binding domain"/>
    <property type="match status" value="1"/>
</dbReference>
<evidence type="ECO:0000313" key="6">
    <source>
        <dbReference type="EMBL" id="GLJ76500.1"/>
    </source>
</evidence>
<dbReference type="PANTHER" id="PTHR43132:SF8">
    <property type="entry name" value="HTH-TYPE TRANSCRIPTIONAL REGULATOR KMTR"/>
    <property type="match status" value="1"/>
</dbReference>
<dbReference type="Pfam" id="PF01022">
    <property type="entry name" value="HTH_5"/>
    <property type="match status" value="1"/>
</dbReference>
<dbReference type="GO" id="GO:0003677">
    <property type="term" value="F:DNA binding"/>
    <property type="evidence" value="ECO:0007669"/>
    <property type="project" value="UniProtKB-KW"/>
</dbReference>
<dbReference type="InterPro" id="IPR051011">
    <property type="entry name" value="Metal_resp_trans_reg"/>
</dbReference>
<gene>
    <name evidence="6" type="ORF">GCM10017584_20740</name>
</gene>
<evidence type="ECO:0000256" key="4">
    <source>
        <dbReference type="SAM" id="MobiDB-lite"/>
    </source>
</evidence>
<name>A0A9W6M031_9MICO</name>
<dbReference type="PROSITE" id="PS50987">
    <property type="entry name" value="HTH_ARSR_2"/>
    <property type="match status" value="1"/>
</dbReference>
<accession>A0A9W6M031</accession>
<feature type="region of interest" description="Disordered" evidence="4">
    <location>
        <begin position="131"/>
        <end position="150"/>
    </location>
</feature>
<dbReference type="InterPro" id="IPR036390">
    <property type="entry name" value="WH_DNA-bd_sf"/>
</dbReference>
<keyword evidence="7" id="KW-1185">Reference proteome</keyword>
<dbReference type="InterPro" id="IPR036388">
    <property type="entry name" value="WH-like_DNA-bd_sf"/>
</dbReference>
<dbReference type="InterPro" id="IPR001845">
    <property type="entry name" value="HTH_ArsR_DNA-bd_dom"/>
</dbReference>
<evidence type="ECO:0000259" key="5">
    <source>
        <dbReference type="PROSITE" id="PS50987"/>
    </source>
</evidence>
<dbReference type="CDD" id="cd00090">
    <property type="entry name" value="HTH_ARSR"/>
    <property type="match status" value="1"/>
</dbReference>
<evidence type="ECO:0000256" key="3">
    <source>
        <dbReference type="ARBA" id="ARBA00023163"/>
    </source>
</evidence>
<dbReference type="PRINTS" id="PR00778">
    <property type="entry name" value="HTHARSR"/>
</dbReference>
<comment type="caution">
    <text evidence="6">The sequence shown here is derived from an EMBL/GenBank/DDBJ whole genome shotgun (WGS) entry which is preliminary data.</text>
</comment>
<dbReference type="AlphaFoldDB" id="A0A9W6M031"/>
<dbReference type="NCBIfam" id="NF033788">
    <property type="entry name" value="HTH_metalloreg"/>
    <property type="match status" value="1"/>
</dbReference>
<organism evidence="6 7">
    <name type="scientific">Leifsonia poae</name>
    <dbReference type="NCBI Taxonomy" id="110933"/>
    <lineage>
        <taxon>Bacteria</taxon>
        <taxon>Bacillati</taxon>
        <taxon>Actinomycetota</taxon>
        <taxon>Actinomycetes</taxon>
        <taxon>Micrococcales</taxon>
        <taxon>Microbacteriaceae</taxon>
        <taxon>Leifsonia</taxon>
    </lineage>
</organism>
<dbReference type="SUPFAM" id="SSF46785">
    <property type="entry name" value="Winged helix' DNA-binding domain"/>
    <property type="match status" value="1"/>
</dbReference>
<keyword evidence="1" id="KW-0805">Transcription regulation</keyword>
<dbReference type="PANTHER" id="PTHR43132">
    <property type="entry name" value="ARSENICAL RESISTANCE OPERON REPRESSOR ARSR-RELATED"/>
    <property type="match status" value="1"/>
</dbReference>